<dbReference type="Pfam" id="PF07721">
    <property type="entry name" value="TPR_4"/>
    <property type="match status" value="2"/>
</dbReference>
<dbReference type="Gene3D" id="1.25.40.10">
    <property type="entry name" value="Tetratricopeptide repeat domain"/>
    <property type="match status" value="1"/>
</dbReference>
<proteinExistence type="predicted"/>
<gene>
    <name evidence="1" type="ORF">Poly41_32020</name>
</gene>
<name>A0A5C6DLL7_9BACT</name>
<dbReference type="InterPro" id="IPR011990">
    <property type="entry name" value="TPR-like_helical_dom_sf"/>
</dbReference>
<accession>A0A5C6DLL7</accession>
<evidence type="ECO:0000313" key="2">
    <source>
        <dbReference type="Proteomes" id="UP000319143"/>
    </source>
</evidence>
<protein>
    <submittedName>
        <fullName evidence="1">Tetratricopeptide repeat protein</fullName>
    </submittedName>
</protein>
<dbReference type="Proteomes" id="UP000319143">
    <property type="component" value="Unassembled WGS sequence"/>
</dbReference>
<dbReference type="SUPFAM" id="SSF48452">
    <property type="entry name" value="TPR-like"/>
    <property type="match status" value="1"/>
</dbReference>
<dbReference type="AlphaFoldDB" id="A0A5C6DLL7"/>
<dbReference type="InterPro" id="IPR011717">
    <property type="entry name" value="TPR-4"/>
</dbReference>
<dbReference type="OrthoDB" id="9766710at2"/>
<dbReference type="EMBL" id="SJPV01000005">
    <property type="protein sequence ID" value="TWU37075.1"/>
    <property type="molecule type" value="Genomic_DNA"/>
</dbReference>
<evidence type="ECO:0000313" key="1">
    <source>
        <dbReference type="EMBL" id="TWU37075.1"/>
    </source>
</evidence>
<organism evidence="1 2">
    <name type="scientific">Novipirellula artificiosorum</name>
    <dbReference type="NCBI Taxonomy" id="2528016"/>
    <lineage>
        <taxon>Bacteria</taxon>
        <taxon>Pseudomonadati</taxon>
        <taxon>Planctomycetota</taxon>
        <taxon>Planctomycetia</taxon>
        <taxon>Pirellulales</taxon>
        <taxon>Pirellulaceae</taxon>
        <taxon>Novipirellula</taxon>
    </lineage>
</organism>
<keyword evidence="2" id="KW-1185">Reference proteome</keyword>
<dbReference type="RefSeq" id="WP_146527300.1">
    <property type="nucleotide sequence ID" value="NZ_SJPV01000005.1"/>
</dbReference>
<sequence length="438" mass="49307" precursor="true">MLMEPLCFVPTACQAEVTSVATFTEESLINDKKAELAAVQEKVNQRDDAAARAELQRLSKTGINYSDPEVMLAQMMLQAGRNVEARQVLEKLSGQHPRRFDVHFAFAQIAIGEKRWFDAYSHAELAEIAGFPANWTEAHRESMIRKMAMVKAAACEGRFAWSDAKKTYELLTKQWGKLPEVSAGLGRCEFHLGNDEIALQHFEAFYEETPGADLPEMMVAKLFEAAQQVDQTEAYFQRAIEREKRANSGEQTTNKASRAYVRWLIWSNRPAEARRLLRSLPKGTTDAEKAETDYVSALIARMQGRFDEARDILSRLHQADPASFTIGNQLALVLVEDSDEARRFRALQIAQANTRNHSEFAEAWSTLGWVQFRLGDVTQAEKSLSVALKNGVVERDTAYFLSKIKEKLGQDEVASQLAEASKNANGPTFYLQEELSKK</sequence>
<dbReference type="GO" id="GO:0042802">
    <property type="term" value="F:identical protein binding"/>
    <property type="evidence" value="ECO:0007669"/>
    <property type="project" value="InterPro"/>
</dbReference>
<comment type="caution">
    <text evidence="1">The sequence shown here is derived from an EMBL/GenBank/DDBJ whole genome shotgun (WGS) entry which is preliminary data.</text>
</comment>
<reference evidence="1 2" key="1">
    <citation type="submission" date="2019-02" db="EMBL/GenBank/DDBJ databases">
        <title>Deep-cultivation of Planctomycetes and their phenomic and genomic characterization uncovers novel biology.</title>
        <authorList>
            <person name="Wiegand S."/>
            <person name="Jogler M."/>
            <person name="Boedeker C."/>
            <person name="Pinto D."/>
            <person name="Vollmers J."/>
            <person name="Rivas-Marin E."/>
            <person name="Kohn T."/>
            <person name="Peeters S.H."/>
            <person name="Heuer A."/>
            <person name="Rast P."/>
            <person name="Oberbeckmann S."/>
            <person name="Bunk B."/>
            <person name="Jeske O."/>
            <person name="Meyerdierks A."/>
            <person name="Storesund J.E."/>
            <person name="Kallscheuer N."/>
            <person name="Luecker S."/>
            <person name="Lage O.M."/>
            <person name="Pohl T."/>
            <person name="Merkel B.J."/>
            <person name="Hornburger P."/>
            <person name="Mueller R.-W."/>
            <person name="Bruemmer F."/>
            <person name="Labrenz M."/>
            <person name="Spormann A.M."/>
            <person name="Op Den Camp H."/>
            <person name="Overmann J."/>
            <person name="Amann R."/>
            <person name="Jetten M.S.M."/>
            <person name="Mascher T."/>
            <person name="Medema M.H."/>
            <person name="Devos D.P."/>
            <person name="Kaster A.-K."/>
            <person name="Ovreas L."/>
            <person name="Rohde M."/>
            <person name="Galperin M.Y."/>
            <person name="Jogler C."/>
        </authorList>
    </citation>
    <scope>NUCLEOTIDE SEQUENCE [LARGE SCALE GENOMIC DNA]</scope>
    <source>
        <strain evidence="1 2">Poly41</strain>
    </source>
</reference>